<dbReference type="AlphaFoldDB" id="A0AA85K0P3"/>
<evidence type="ECO:0000313" key="1">
    <source>
        <dbReference type="Proteomes" id="UP000050795"/>
    </source>
</evidence>
<organism evidence="1 2">
    <name type="scientific">Trichobilharzia regenti</name>
    <name type="common">Nasal bird schistosome</name>
    <dbReference type="NCBI Taxonomy" id="157069"/>
    <lineage>
        <taxon>Eukaryota</taxon>
        <taxon>Metazoa</taxon>
        <taxon>Spiralia</taxon>
        <taxon>Lophotrochozoa</taxon>
        <taxon>Platyhelminthes</taxon>
        <taxon>Trematoda</taxon>
        <taxon>Digenea</taxon>
        <taxon>Strigeidida</taxon>
        <taxon>Schistosomatoidea</taxon>
        <taxon>Schistosomatidae</taxon>
        <taxon>Trichobilharzia</taxon>
    </lineage>
</organism>
<reference evidence="2" key="2">
    <citation type="submission" date="2023-11" db="UniProtKB">
        <authorList>
            <consortium name="WormBaseParasite"/>
        </authorList>
    </citation>
    <scope>IDENTIFICATION</scope>
</reference>
<evidence type="ECO:0000313" key="2">
    <source>
        <dbReference type="WBParaSite" id="TREG1_51800.1"/>
    </source>
</evidence>
<accession>A0AA85K0P3</accession>
<dbReference type="WBParaSite" id="TREG1_51800.1">
    <property type="protein sequence ID" value="TREG1_51800.1"/>
    <property type="gene ID" value="TREG1_51800"/>
</dbReference>
<protein>
    <submittedName>
        <fullName evidence="2">Uncharacterized protein</fullName>
    </submittedName>
</protein>
<dbReference type="Proteomes" id="UP000050795">
    <property type="component" value="Unassembled WGS sequence"/>
</dbReference>
<proteinExistence type="predicted"/>
<name>A0AA85K0P3_TRIRE</name>
<reference evidence="1" key="1">
    <citation type="submission" date="2022-06" db="EMBL/GenBank/DDBJ databases">
        <authorList>
            <person name="Berger JAMES D."/>
            <person name="Berger JAMES D."/>
        </authorList>
    </citation>
    <scope>NUCLEOTIDE SEQUENCE [LARGE SCALE GENOMIC DNA]</scope>
</reference>
<sequence length="87" mass="10265">MNANNCIPPSENLQVHRLMNFSLIVVPRWERSLGYHTKVSRKDEAFLEKLDTILIAKTTSFLYHFEVNMERLRTVHFTDVTAHIYCL</sequence>
<keyword evidence="1" id="KW-1185">Reference proteome</keyword>